<sequence length="54" mass="6152">MGPIQPYNIYTHANHILCTHLVCDICRFSKPGCINQSISNDAFCVMYKSDEFDP</sequence>
<proteinExistence type="predicted"/>
<organism evidence="1">
    <name type="scientific">Lepeophtheirus salmonis</name>
    <name type="common">Salmon louse</name>
    <name type="synonym">Caligus salmonis</name>
    <dbReference type="NCBI Taxonomy" id="72036"/>
    <lineage>
        <taxon>Eukaryota</taxon>
        <taxon>Metazoa</taxon>
        <taxon>Ecdysozoa</taxon>
        <taxon>Arthropoda</taxon>
        <taxon>Crustacea</taxon>
        <taxon>Multicrustacea</taxon>
        <taxon>Hexanauplia</taxon>
        <taxon>Copepoda</taxon>
        <taxon>Siphonostomatoida</taxon>
        <taxon>Caligidae</taxon>
        <taxon>Lepeophtheirus</taxon>
    </lineage>
</organism>
<accession>A0A0K2UD80</accession>
<dbReference type="EMBL" id="HACA01018853">
    <property type="protein sequence ID" value="CDW36214.1"/>
    <property type="molecule type" value="Transcribed_RNA"/>
</dbReference>
<evidence type="ECO:0000313" key="1">
    <source>
        <dbReference type="EMBL" id="CDW36214.1"/>
    </source>
</evidence>
<dbReference type="AlphaFoldDB" id="A0A0K2UD80"/>
<reference evidence="1" key="1">
    <citation type="submission" date="2014-05" db="EMBL/GenBank/DDBJ databases">
        <authorList>
            <person name="Chronopoulou M."/>
        </authorList>
    </citation>
    <scope>NUCLEOTIDE SEQUENCE</scope>
    <source>
        <tissue evidence="1">Whole organism</tissue>
    </source>
</reference>
<name>A0A0K2UD80_LEPSM</name>
<protein>
    <submittedName>
        <fullName evidence="1">Uncharacterized protein</fullName>
    </submittedName>
</protein>